<dbReference type="Pfam" id="PF00251">
    <property type="entry name" value="Glyco_hydro_32N"/>
    <property type="match status" value="1"/>
</dbReference>
<evidence type="ECO:0000256" key="2">
    <source>
        <dbReference type="ARBA" id="ARBA00022801"/>
    </source>
</evidence>
<dbReference type="Proteomes" id="UP001196408">
    <property type="component" value="Unassembled WGS sequence"/>
</dbReference>
<protein>
    <recommendedName>
        <fullName evidence="1">beta-fructofuranosidase</fullName>
        <ecNumber evidence="1">3.2.1.26</ecNumber>
    </recommendedName>
</protein>
<dbReference type="InterPro" id="IPR001362">
    <property type="entry name" value="Glyco_hydro_32"/>
</dbReference>
<keyword evidence="10" id="KW-1185">Reference proteome</keyword>
<keyword evidence="3 4" id="KW-0326">Glycosidase</keyword>
<dbReference type="InterPro" id="IPR013148">
    <property type="entry name" value="Glyco_hydro_32_N"/>
</dbReference>
<evidence type="ECO:0000256" key="1">
    <source>
        <dbReference type="ARBA" id="ARBA00012758"/>
    </source>
</evidence>
<evidence type="ECO:0000256" key="4">
    <source>
        <dbReference type="RuleBase" id="RU362110"/>
    </source>
</evidence>
<accession>A0AAW4MP87</accession>
<comment type="caution">
    <text evidence="7">The sequence shown here is derived from an EMBL/GenBank/DDBJ whole genome shotgun (WGS) entry which is preliminary data.</text>
</comment>
<organism evidence="7 9">
    <name type="scientific">Catenibacterium mitsuokai</name>
    <dbReference type="NCBI Taxonomy" id="100886"/>
    <lineage>
        <taxon>Bacteria</taxon>
        <taxon>Bacillati</taxon>
        <taxon>Bacillota</taxon>
        <taxon>Erysipelotrichia</taxon>
        <taxon>Erysipelotrichales</taxon>
        <taxon>Coprobacillaceae</taxon>
        <taxon>Catenibacterium</taxon>
    </lineage>
</organism>
<sequence length="437" mass="50730">MRPKIHFTAPRNWINDPNGLTYFNGEYHIFYQHFPYDTSWGTMHWGHAVTKDFQTFKHLPIALYPSKDYDRNGIFSGSALNYNGKMYLYYTAIKYGIENPEYIHKPLIKDDLIASQALLISEDGYHFNNKESKYKVVDVITDSSLGHDQHTRDPKVWLGKNGHVYMILGSKIPHGDDFDGEVLFYESEDGMTFTYKNRFVDSSIGNMWECPDLFELDGQYFLVFSPENLDGYPRPNSNAAIMPVNFDEETCTMSKAGNLMFIDYGFDFYAPQTFLDENNKRTILGWMRMKAVLEGEEWIGLFTMPRHLSYKDGHVYQDVHPLIKNTFVHTTDTIDFDEPFLMKTTLEDNETITLGGVKISYVDDQLVVDRTAVSVNNDELYNIHKTPVLNGQCDLEIYYDEGVIEIFVNNGYYVVSQIIYHLQEEDTHISDCTIYTR</sequence>
<feature type="domain" description="Glycosyl hydrolase family 32 N-terminal" evidence="5">
    <location>
        <begin position="6"/>
        <end position="317"/>
    </location>
</feature>
<evidence type="ECO:0000259" key="5">
    <source>
        <dbReference type="Pfam" id="PF00251"/>
    </source>
</evidence>
<dbReference type="PANTHER" id="PTHR43101">
    <property type="entry name" value="BETA-FRUCTOSIDASE"/>
    <property type="match status" value="1"/>
</dbReference>
<evidence type="ECO:0000313" key="9">
    <source>
        <dbReference type="Proteomes" id="UP001196408"/>
    </source>
</evidence>
<name>A0AAW4MP87_9FIRM</name>
<dbReference type="Pfam" id="PF08244">
    <property type="entry name" value="Glyco_hydro_32C"/>
    <property type="match status" value="1"/>
</dbReference>
<dbReference type="InterPro" id="IPR013189">
    <property type="entry name" value="Glyco_hydro_32_C"/>
</dbReference>
<dbReference type="EC" id="3.2.1.26" evidence="1"/>
<comment type="similarity">
    <text evidence="4">Belongs to the glycosyl hydrolase 32 family.</text>
</comment>
<reference evidence="7 10" key="1">
    <citation type="submission" date="2021-06" db="EMBL/GenBank/DDBJ databases">
        <title>Collection of gut derived symbiotic bacterial strains cultured from healthy donors.</title>
        <authorList>
            <person name="Lin H."/>
            <person name="Littmann E."/>
            <person name="Pamer E.G."/>
        </authorList>
    </citation>
    <scope>NUCLEOTIDE SEQUENCE</scope>
    <source>
        <strain evidence="8 10">MSK.21.70</strain>
        <strain evidence="7">MSK.21.82</strain>
    </source>
</reference>
<feature type="domain" description="Glycosyl hydrolase family 32 C-terminal" evidence="6">
    <location>
        <begin position="363"/>
        <end position="429"/>
    </location>
</feature>
<dbReference type="CDD" id="cd08996">
    <property type="entry name" value="GH32_FFase"/>
    <property type="match status" value="1"/>
</dbReference>
<dbReference type="EMBL" id="JAHOEL010000005">
    <property type="protein sequence ID" value="MBV3391943.1"/>
    <property type="molecule type" value="Genomic_DNA"/>
</dbReference>
<evidence type="ECO:0000313" key="7">
    <source>
        <dbReference type="EMBL" id="MBV3381918.1"/>
    </source>
</evidence>
<proteinExistence type="inferred from homology"/>
<evidence type="ECO:0000256" key="3">
    <source>
        <dbReference type="ARBA" id="ARBA00023295"/>
    </source>
</evidence>
<dbReference type="Proteomes" id="UP001197492">
    <property type="component" value="Unassembled WGS sequence"/>
</dbReference>
<dbReference type="GO" id="GO:0005975">
    <property type="term" value="P:carbohydrate metabolic process"/>
    <property type="evidence" value="ECO:0007669"/>
    <property type="project" value="InterPro"/>
</dbReference>
<dbReference type="InterPro" id="IPR051214">
    <property type="entry name" value="GH32_Enzymes"/>
</dbReference>
<evidence type="ECO:0000313" key="10">
    <source>
        <dbReference type="Proteomes" id="UP001197492"/>
    </source>
</evidence>
<evidence type="ECO:0000259" key="6">
    <source>
        <dbReference type="Pfam" id="PF08244"/>
    </source>
</evidence>
<dbReference type="RefSeq" id="WP_217746988.1">
    <property type="nucleotide sequence ID" value="NZ_JAHOEB010000005.1"/>
</dbReference>
<dbReference type="EMBL" id="JAHOEF010000005">
    <property type="protein sequence ID" value="MBV3381918.1"/>
    <property type="molecule type" value="Genomic_DNA"/>
</dbReference>
<evidence type="ECO:0000313" key="8">
    <source>
        <dbReference type="EMBL" id="MBV3391943.1"/>
    </source>
</evidence>
<dbReference type="PANTHER" id="PTHR43101:SF1">
    <property type="entry name" value="BETA-FRUCTOSIDASE"/>
    <property type="match status" value="1"/>
</dbReference>
<dbReference type="AlphaFoldDB" id="A0AAW4MP87"/>
<dbReference type="GO" id="GO:0004564">
    <property type="term" value="F:beta-fructofuranosidase activity"/>
    <property type="evidence" value="ECO:0007669"/>
    <property type="project" value="UniProtKB-EC"/>
</dbReference>
<dbReference type="SMART" id="SM00640">
    <property type="entry name" value="Glyco_32"/>
    <property type="match status" value="1"/>
</dbReference>
<gene>
    <name evidence="7" type="ORF">KSV97_01495</name>
    <name evidence="8" type="ORF">KSW06_01510</name>
</gene>
<keyword evidence="2 4" id="KW-0378">Hydrolase</keyword>